<evidence type="ECO:0000313" key="2">
    <source>
        <dbReference type="Proteomes" id="UP000308730"/>
    </source>
</evidence>
<protein>
    <submittedName>
        <fullName evidence="1">Uncharacterized protein</fullName>
    </submittedName>
</protein>
<dbReference type="InterPro" id="IPR032675">
    <property type="entry name" value="LRR_dom_sf"/>
</dbReference>
<dbReference type="Proteomes" id="UP000308730">
    <property type="component" value="Unassembled WGS sequence"/>
</dbReference>
<dbReference type="OrthoDB" id="3181669at2759"/>
<dbReference type="AlphaFoldDB" id="A0A4S4MV54"/>
<reference evidence="1 2" key="1">
    <citation type="submission" date="2019-02" db="EMBL/GenBank/DDBJ databases">
        <title>Genome sequencing of the rare red list fungi Antrodiella citrinella (Flaviporus citrinellus).</title>
        <authorList>
            <person name="Buettner E."/>
            <person name="Kellner H."/>
        </authorList>
    </citation>
    <scope>NUCLEOTIDE SEQUENCE [LARGE SCALE GENOMIC DNA]</scope>
    <source>
        <strain evidence="1 2">DSM 108506</strain>
    </source>
</reference>
<proteinExistence type="predicted"/>
<name>A0A4S4MV54_9APHY</name>
<comment type="caution">
    <text evidence="1">The sequence shown here is derived from an EMBL/GenBank/DDBJ whole genome shotgun (WGS) entry which is preliminary data.</text>
</comment>
<keyword evidence="2" id="KW-1185">Reference proteome</keyword>
<evidence type="ECO:0000313" key="1">
    <source>
        <dbReference type="EMBL" id="THH29218.1"/>
    </source>
</evidence>
<gene>
    <name evidence="1" type="ORF">EUX98_g4964</name>
</gene>
<dbReference type="Gene3D" id="3.80.10.10">
    <property type="entry name" value="Ribonuclease Inhibitor"/>
    <property type="match status" value="1"/>
</dbReference>
<accession>A0A4S4MV54</accession>
<organism evidence="1 2">
    <name type="scientific">Antrodiella citrinella</name>
    <dbReference type="NCBI Taxonomy" id="2447956"/>
    <lineage>
        <taxon>Eukaryota</taxon>
        <taxon>Fungi</taxon>
        <taxon>Dikarya</taxon>
        <taxon>Basidiomycota</taxon>
        <taxon>Agaricomycotina</taxon>
        <taxon>Agaricomycetes</taxon>
        <taxon>Polyporales</taxon>
        <taxon>Steccherinaceae</taxon>
        <taxon>Antrodiella</taxon>
    </lineage>
</organism>
<sequence length="582" mass="65085">MLSDSTPAEHRQALQNEFDQCQRKMALAKRRLNTYTLVACFPSEVLINIFSHYQHLTREAEGDSEGRHEGRPYLWIKVTHVCFFWRHASISAPELWTRISVTNAACVKEMFKRVRGAKLSLKVTMSPLIDDHKTLQSRITITQRCLAILQRFTSVDVLAGDTQDLADLFRSANNPGQLQKLILSVVGLPGMPEPLYEGTPIPFIKKSMPHLRHLQYQGANFQWTETALRPSLTHVDIRNTQPAGVAGFTVTQFVRALQTMPLLQSLTLVDVFASNQAECRASPPIKLPALQSLRIDGSVKHCANLLDCIAIPHDASVSFTVDGDIPFSRLITVLATRLATSGKALKSVAITRRDSYTGSIFIALHGWTSIRALTAKHTPANLTLSLDVRRQNSIVKATEQLCTELPLNDVRTLRVDNISLLSKAFWTKLASQMPALRGVRLKGHAAEGFPETLASKPLLPSKLQTSASQARFAALYFPRLHTILLDEVPFEMTNAQNHSFLRRLNTVIGVRRNRGTIRKVMILQGVDIVMDEVLDMKKIVPILQWDGYELTFDDNEEVFDQFAGVGGKRGDDIEDEAAEYES</sequence>
<dbReference type="EMBL" id="SGPM01000134">
    <property type="protein sequence ID" value="THH29218.1"/>
    <property type="molecule type" value="Genomic_DNA"/>
</dbReference>